<dbReference type="STRING" id="41431.PCC8801_1144"/>
<feature type="transmembrane region" description="Helical" evidence="1">
    <location>
        <begin position="12"/>
        <end position="34"/>
    </location>
</feature>
<gene>
    <name evidence="2" type="ordered locus">PCC8801_1144</name>
</gene>
<keyword evidence="1" id="KW-0472">Membrane</keyword>
<dbReference type="OrthoDB" id="574468at2"/>
<name>B7K278_RIPO1</name>
<dbReference type="RefSeq" id="WP_012594488.1">
    <property type="nucleotide sequence ID" value="NC_011726.1"/>
</dbReference>
<dbReference type="Proteomes" id="UP000008204">
    <property type="component" value="Chromosome"/>
</dbReference>
<proteinExistence type="predicted"/>
<organism evidence="2 3">
    <name type="scientific">Rippkaea orientalis (strain PCC 8801 / RF-1)</name>
    <name type="common">Cyanothece sp. (strain PCC 8801)</name>
    <dbReference type="NCBI Taxonomy" id="41431"/>
    <lineage>
        <taxon>Bacteria</taxon>
        <taxon>Bacillati</taxon>
        <taxon>Cyanobacteriota</taxon>
        <taxon>Cyanophyceae</taxon>
        <taxon>Oscillatoriophycideae</taxon>
        <taxon>Chroococcales</taxon>
        <taxon>Aphanothecaceae</taxon>
        <taxon>Rippkaea</taxon>
        <taxon>Rippkaea orientalis</taxon>
    </lineage>
</organism>
<dbReference type="EMBL" id="CP001287">
    <property type="protein sequence ID" value="ACK65214.1"/>
    <property type="molecule type" value="Genomic_DNA"/>
</dbReference>
<evidence type="ECO:0000256" key="1">
    <source>
        <dbReference type="SAM" id="Phobius"/>
    </source>
</evidence>
<evidence type="ECO:0000313" key="2">
    <source>
        <dbReference type="EMBL" id="ACK65214.1"/>
    </source>
</evidence>
<dbReference type="AlphaFoldDB" id="B7K278"/>
<dbReference type="HOGENOM" id="CLU_169008_0_0_3"/>
<keyword evidence="3" id="KW-1185">Reference proteome</keyword>
<evidence type="ECO:0000313" key="3">
    <source>
        <dbReference type="Proteomes" id="UP000008204"/>
    </source>
</evidence>
<reference evidence="3" key="1">
    <citation type="journal article" date="2011" name="MBio">
        <title>Novel metabolic attributes of the genus Cyanothece, comprising a group of unicellular nitrogen-fixing Cyanobacteria.</title>
        <authorList>
            <person name="Bandyopadhyay A."/>
            <person name="Elvitigala T."/>
            <person name="Welsh E."/>
            <person name="Stockel J."/>
            <person name="Liberton M."/>
            <person name="Min H."/>
            <person name="Sherman L.A."/>
            <person name="Pakrasi H.B."/>
        </authorList>
    </citation>
    <scope>NUCLEOTIDE SEQUENCE [LARGE SCALE GENOMIC DNA]</scope>
    <source>
        <strain evidence="3">PCC 8801</strain>
    </source>
</reference>
<feature type="transmembrane region" description="Helical" evidence="1">
    <location>
        <begin position="64"/>
        <end position="85"/>
    </location>
</feature>
<evidence type="ECO:0008006" key="4">
    <source>
        <dbReference type="Google" id="ProtNLM"/>
    </source>
</evidence>
<keyword evidence="1" id="KW-0812">Transmembrane</keyword>
<dbReference type="eggNOG" id="ENOG5032SC2">
    <property type="taxonomic scope" value="Bacteria"/>
</dbReference>
<sequence length="110" mass="12522">MKPINFRQLHRKVAPIVLLPLLITALTGMSYRILKSWLGLSRDSVHFLMVIHEGEYLGNFGEPIYVFLNGLGLLFMIVTGANILLKSVKPWFIPRDKETGNREQGTENNL</sequence>
<accession>B7K278</accession>
<dbReference type="KEGG" id="cyp:PCC8801_1144"/>
<keyword evidence="1" id="KW-1133">Transmembrane helix</keyword>
<protein>
    <recommendedName>
        <fullName evidence="4">PepSY-associated TM helix domain protein</fullName>
    </recommendedName>
</protein>